<dbReference type="AlphaFoldDB" id="A0A6L5X018"/>
<dbReference type="Proteomes" id="UP000481852">
    <property type="component" value="Unassembled WGS sequence"/>
</dbReference>
<comment type="caution">
    <text evidence="1">The sequence shown here is derived from an EMBL/GenBank/DDBJ whole genome shotgun (WGS) entry which is preliminary data.</text>
</comment>
<accession>A0A6L5X018</accession>
<reference evidence="1 2" key="1">
    <citation type="submission" date="2019-08" db="EMBL/GenBank/DDBJ databases">
        <title>In-depth cultivation of the pig gut microbiome towards novel bacterial diversity and tailored functional studies.</title>
        <authorList>
            <person name="Wylensek D."/>
            <person name="Hitch T.C.A."/>
            <person name="Clavel T."/>
        </authorList>
    </citation>
    <scope>NUCLEOTIDE SEQUENCE [LARGE SCALE GENOMIC DNA]</scope>
    <source>
        <strain evidence="1 2">Oil+RF-744-WCA-WT-11</strain>
    </source>
</reference>
<sequence length="660" mass="74972">MRMPLFNDLLNTYEEEKDSDAFKEKIVPVAHEYGKAGIQITITEEGKFASAVKVNKGDEKTLLAITEESQSRTSGAAKTRPQAVNDKLMFITKDIAKHCPSLVDKSGENVSYTAYKKQLEDWCQSEYSHPKARAILKYIEGNDVIEDLIEADVLKANQNGVLGGTEESTDKNQKYQKTSMAIPIRFCVLTADGESRNTWEDVTLLDSWTAYYTNLRGRNGHKELDGITGRVEDVPTFHPKKVLPGAANAKLISVSTSENALMNFTGERFTDESQRLQIGYDTSQKVHNTLRWLIGTQSIKISAGDFSPGGNDDCSRYMICWDPSFKTSEVYDAGMELFKGIQSGNEFVSGRDHLKKAIYYETKSSQMETGLTVAAFDAATSGRFTMVYYQKMLVREFFERLDDWYETCSWYFGSRQNCTVLSPSIFMLARCALGTEREKNRQSYLDVDRKLFKETVQDIAAHILNGQPLPEHFVRALVTQASEPMRFDIYHESILRAACAAVRQRLLIHNQGGEAKMELNMESTDRSYLFGRILAVEDAIEQTVLDRKKNGSDSNRETNARRLWNAYVNHPMTTWQELKNLLLPYEAQLPAGSRVFYQKTLEEIVSRFEDADMSSLARSNRALDPQYLLGFYLQRRELKLGRKKEKTAGSEQENKTTTDN</sequence>
<evidence type="ECO:0000313" key="1">
    <source>
        <dbReference type="EMBL" id="MSS13590.1"/>
    </source>
</evidence>
<gene>
    <name evidence="1" type="primary">cas8c</name>
    <name evidence="1" type="ORF">FYJ35_00740</name>
</gene>
<name>A0A6L5X018_9FIRM</name>
<dbReference type="Pfam" id="PF09709">
    <property type="entry name" value="Cas_Csd1"/>
    <property type="match status" value="1"/>
</dbReference>
<organism evidence="1 2">
    <name type="scientific">Porcincola intestinalis</name>
    <dbReference type="NCBI Taxonomy" id="2606632"/>
    <lineage>
        <taxon>Bacteria</taxon>
        <taxon>Bacillati</taxon>
        <taxon>Bacillota</taxon>
        <taxon>Clostridia</taxon>
        <taxon>Lachnospirales</taxon>
        <taxon>Lachnospiraceae</taxon>
        <taxon>Porcincola</taxon>
    </lineage>
</organism>
<protein>
    <submittedName>
        <fullName evidence="1">Type I-C CRISPR-associated protein Cas8c/Csd1</fullName>
    </submittedName>
</protein>
<proteinExistence type="predicted"/>
<dbReference type="RefSeq" id="WP_154521688.1">
    <property type="nucleotide sequence ID" value="NZ_VULZ01000001.1"/>
</dbReference>
<evidence type="ECO:0000313" key="2">
    <source>
        <dbReference type="Proteomes" id="UP000481852"/>
    </source>
</evidence>
<dbReference type="NCBIfam" id="TIGR01863">
    <property type="entry name" value="cas_Csd1"/>
    <property type="match status" value="1"/>
</dbReference>
<dbReference type="EMBL" id="VULZ01000001">
    <property type="protein sequence ID" value="MSS13590.1"/>
    <property type="molecule type" value="Genomic_DNA"/>
</dbReference>
<dbReference type="InterPro" id="IPR010144">
    <property type="entry name" value="CRISPR-assoc_prot_Csd1-typ"/>
</dbReference>
<keyword evidence="2" id="KW-1185">Reference proteome</keyword>